<feature type="domain" description="N-acetyltransferase" evidence="14">
    <location>
        <begin position="58"/>
        <end position="171"/>
    </location>
</feature>
<reference evidence="15 16" key="1">
    <citation type="submission" date="2015-08" db="EMBL/GenBank/DDBJ databases">
        <title>Ancestral chromatin configuration constrains chromatin evolution on differentiating sex chromosomes in Drosophila.</title>
        <authorList>
            <person name="Zhou Q."/>
            <person name="Bachtrog D."/>
        </authorList>
    </citation>
    <scope>NUCLEOTIDE SEQUENCE [LARGE SCALE GENOMIC DNA]</scope>
    <source>
        <tissue evidence="15">Whole larvae</tissue>
    </source>
</reference>
<evidence type="ECO:0000256" key="3">
    <source>
        <dbReference type="ARBA" id="ARBA00037926"/>
    </source>
</evidence>
<evidence type="ECO:0000256" key="1">
    <source>
        <dbReference type="ARBA" id="ARBA00022679"/>
    </source>
</evidence>
<evidence type="ECO:0000313" key="15">
    <source>
        <dbReference type="EMBL" id="ALC39171.1"/>
    </source>
</evidence>
<dbReference type="AlphaFoldDB" id="A0A0M4E553"/>
<dbReference type="SUPFAM" id="SSF55729">
    <property type="entry name" value="Acyl-CoA N-acyltransferases (Nat)"/>
    <property type="match status" value="1"/>
</dbReference>
<dbReference type="PANTHER" id="PTHR20905:SF1">
    <property type="entry name" value="AT07410P-RELATED"/>
    <property type="match status" value="1"/>
</dbReference>
<dbReference type="Pfam" id="PF00583">
    <property type="entry name" value="Acetyltransf_1"/>
    <property type="match status" value="1"/>
</dbReference>
<dbReference type="SMR" id="A0A0M4E553"/>
<dbReference type="OrthoDB" id="2115692at2759"/>
<evidence type="ECO:0000256" key="4">
    <source>
        <dbReference type="ARBA" id="ARBA00038182"/>
    </source>
</evidence>
<sequence length="223" mass="24713">MSHFGCKDGVLIRTINVEEYEQVKKFLAGSFFKDEPLASSSGEDFQKCNEEEDDKFNRSMIEQGTCIVALDEHNPERIIGCVIAGVLVPSSLDSFAAQALAAKDNIWGKMVTLLMKASVEGNVYERYGVSKVLLSHMTTVDPSMRGKGLGTRLAAALMEVGRIKGYEVMIAFCSSFYSARQKRAMGMECIYSLAYADYKDESGEVIFKPPAPHTHLQFLAIRL</sequence>
<evidence type="ECO:0000313" key="16">
    <source>
        <dbReference type="Proteomes" id="UP000494163"/>
    </source>
</evidence>
<dbReference type="CDD" id="cd04301">
    <property type="entry name" value="NAT_SF"/>
    <property type="match status" value="1"/>
</dbReference>
<comment type="pathway">
    <text evidence="3">Aromatic compound metabolism; melatonin biosynthesis; melatonin from serotonin: step 1/2.</text>
</comment>
<dbReference type="EMBL" id="CP012523">
    <property type="protein sequence ID" value="ALC39171.1"/>
    <property type="molecule type" value="Genomic_DNA"/>
</dbReference>
<comment type="catalytic activity">
    <reaction evidence="13">
        <text>serotonin + acetyl-CoA = N-acetylserotonin + CoA + H(+)</text>
        <dbReference type="Rhea" id="RHEA:25217"/>
        <dbReference type="ChEBI" id="CHEBI:15378"/>
        <dbReference type="ChEBI" id="CHEBI:17697"/>
        <dbReference type="ChEBI" id="CHEBI:57287"/>
        <dbReference type="ChEBI" id="CHEBI:57288"/>
        <dbReference type="ChEBI" id="CHEBI:350546"/>
        <dbReference type="EC" id="2.3.1.87"/>
    </reaction>
    <physiologicalReaction direction="left-to-right" evidence="13">
        <dbReference type="Rhea" id="RHEA:25218"/>
    </physiologicalReaction>
</comment>
<keyword evidence="2" id="KW-0012">Acyltransferase</keyword>
<keyword evidence="1" id="KW-0808">Transferase</keyword>
<comment type="similarity">
    <text evidence="4">Belongs to the acetyltransferase family. AANAT subfamily.</text>
</comment>
<dbReference type="GO" id="GO:0004059">
    <property type="term" value="F:aralkylamine N-acetyltransferase activity"/>
    <property type="evidence" value="ECO:0007669"/>
    <property type="project" value="UniProtKB-EC"/>
</dbReference>
<evidence type="ECO:0000256" key="5">
    <source>
        <dbReference type="ARBA" id="ARBA00039114"/>
    </source>
</evidence>
<comment type="catalytic activity">
    <reaction evidence="6">
        <text>dopamine + (9Z)-octadecenoyl-CoA = N-(9Z-octadecanoyl)-dopamine + CoA + H(+)</text>
        <dbReference type="Rhea" id="RHEA:51380"/>
        <dbReference type="ChEBI" id="CHEBI:15378"/>
        <dbReference type="ChEBI" id="CHEBI:31883"/>
        <dbReference type="ChEBI" id="CHEBI:57287"/>
        <dbReference type="ChEBI" id="CHEBI:57387"/>
        <dbReference type="ChEBI" id="CHEBI:59905"/>
    </reaction>
    <physiologicalReaction direction="left-to-right" evidence="6">
        <dbReference type="Rhea" id="RHEA:51381"/>
    </physiologicalReaction>
</comment>
<evidence type="ECO:0000256" key="2">
    <source>
        <dbReference type="ARBA" id="ARBA00023315"/>
    </source>
</evidence>
<proteinExistence type="inferred from homology"/>
<evidence type="ECO:0000256" key="10">
    <source>
        <dbReference type="ARBA" id="ARBA00051823"/>
    </source>
</evidence>
<accession>A0A0M4E553</accession>
<gene>
    <name evidence="15" type="ORF">Dbus_chr2Lg1256</name>
</gene>
<evidence type="ECO:0000256" key="8">
    <source>
        <dbReference type="ARBA" id="ARBA00051284"/>
    </source>
</evidence>
<evidence type="ECO:0000256" key="6">
    <source>
        <dbReference type="ARBA" id="ARBA00050189"/>
    </source>
</evidence>
<comment type="catalytic activity">
    <reaction evidence="7">
        <text>serotonin + octadecanoyl-CoA = N-octadecanoyl-serotonin + CoA + H(+)</text>
        <dbReference type="Rhea" id="RHEA:51400"/>
        <dbReference type="ChEBI" id="CHEBI:15378"/>
        <dbReference type="ChEBI" id="CHEBI:57287"/>
        <dbReference type="ChEBI" id="CHEBI:57394"/>
        <dbReference type="ChEBI" id="CHEBI:134065"/>
        <dbReference type="ChEBI" id="CHEBI:350546"/>
    </reaction>
    <physiologicalReaction direction="left-to-right" evidence="7">
        <dbReference type="Rhea" id="RHEA:51401"/>
    </physiologicalReaction>
</comment>
<keyword evidence="16" id="KW-1185">Reference proteome</keyword>
<comment type="catalytic activity">
    <reaction evidence="11">
        <text>serotonin + hexadecanoyl-CoA = N-hexadecanoyl-serotonin + CoA + H(+)</text>
        <dbReference type="Rhea" id="RHEA:51384"/>
        <dbReference type="ChEBI" id="CHEBI:15378"/>
        <dbReference type="ChEBI" id="CHEBI:57287"/>
        <dbReference type="ChEBI" id="CHEBI:57379"/>
        <dbReference type="ChEBI" id="CHEBI:134059"/>
        <dbReference type="ChEBI" id="CHEBI:350546"/>
    </reaction>
    <physiologicalReaction direction="left-to-right" evidence="11">
        <dbReference type="Rhea" id="RHEA:51385"/>
    </physiologicalReaction>
</comment>
<dbReference type="Gene3D" id="3.40.630.30">
    <property type="match status" value="1"/>
</dbReference>
<evidence type="ECO:0000256" key="13">
    <source>
        <dbReference type="ARBA" id="ARBA00052491"/>
    </source>
</evidence>
<comment type="catalytic activity">
    <reaction evidence="12">
        <text>dopamine + hexadecanoyl-CoA = N-hexadecanoyl-dopamine + CoA + H(+)</text>
        <dbReference type="Rhea" id="RHEA:51376"/>
        <dbReference type="ChEBI" id="CHEBI:15378"/>
        <dbReference type="ChEBI" id="CHEBI:57287"/>
        <dbReference type="ChEBI" id="CHEBI:57379"/>
        <dbReference type="ChEBI" id="CHEBI:59905"/>
        <dbReference type="ChEBI" id="CHEBI:134058"/>
    </reaction>
    <physiologicalReaction direction="left-to-right" evidence="12">
        <dbReference type="Rhea" id="RHEA:51377"/>
    </physiologicalReaction>
</comment>
<comment type="catalytic activity">
    <reaction evidence="9">
        <text>dopamine + acetyl-CoA = N-acetyldopamine + CoA + H(+)</text>
        <dbReference type="Rhea" id="RHEA:51388"/>
        <dbReference type="ChEBI" id="CHEBI:15378"/>
        <dbReference type="ChEBI" id="CHEBI:57287"/>
        <dbReference type="ChEBI" id="CHEBI:57288"/>
        <dbReference type="ChEBI" id="CHEBI:59905"/>
        <dbReference type="ChEBI" id="CHEBI:125678"/>
    </reaction>
    <physiologicalReaction direction="left-to-right" evidence="9">
        <dbReference type="Rhea" id="RHEA:51389"/>
    </physiologicalReaction>
</comment>
<protein>
    <recommendedName>
        <fullName evidence="5">aralkylamine N-acetyltransferase</fullName>
        <ecNumber evidence="5">2.3.1.87</ecNumber>
    </recommendedName>
</protein>
<dbReference type="EC" id="2.3.1.87" evidence="5"/>
<evidence type="ECO:0000256" key="7">
    <source>
        <dbReference type="ARBA" id="ARBA00050849"/>
    </source>
</evidence>
<comment type="catalytic activity">
    <reaction evidence="10">
        <text>serotonin + (9Z)-octadecenoyl-CoA = N-(9Z-octadecenoyl)-serotonin + CoA + H(+)</text>
        <dbReference type="Rhea" id="RHEA:51392"/>
        <dbReference type="ChEBI" id="CHEBI:15378"/>
        <dbReference type="ChEBI" id="CHEBI:57287"/>
        <dbReference type="ChEBI" id="CHEBI:57387"/>
        <dbReference type="ChEBI" id="CHEBI:134064"/>
        <dbReference type="ChEBI" id="CHEBI:350546"/>
    </reaction>
    <physiologicalReaction direction="left-to-right" evidence="10">
        <dbReference type="Rhea" id="RHEA:51393"/>
    </physiologicalReaction>
</comment>
<dbReference type="InterPro" id="IPR016181">
    <property type="entry name" value="Acyl_CoA_acyltransferase"/>
</dbReference>
<dbReference type="PANTHER" id="PTHR20905">
    <property type="entry name" value="N-ACETYLTRANSFERASE-RELATED"/>
    <property type="match status" value="1"/>
</dbReference>
<organism evidence="15 16">
    <name type="scientific">Drosophila busckii</name>
    <name type="common">Fruit fly</name>
    <dbReference type="NCBI Taxonomy" id="30019"/>
    <lineage>
        <taxon>Eukaryota</taxon>
        <taxon>Metazoa</taxon>
        <taxon>Ecdysozoa</taxon>
        <taxon>Arthropoda</taxon>
        <taxon>Hexapoda</taxon>
        <taxon>Insecta</taxon>
        <taxon>Pterygota</taxon>
        <taxon>Neoptera</taxon>
        <taxon>Endopterygota</taxon>
        <taxon>Diptera</taxon>
        <taxon>Brachycera</taxon>
        <taxon>Muscomorpha</taxon>
        <taxon>Ephydroidea</taxon>
        <taxon>Drosophilidae</taxon>
        <taxon>Drosophila</taxon>
    </lineage>
</organism>
<evidence type="ECO:0000256" key="12">
    <source>
        <dbReference type="ARBA" id="ARBA00052335"/>
    </source>
</evidence>
<dbReference type="InterPro" id="IPR000182">
    <property type="entry name" value="GNAT_dom"/>
</dbReference>
<dbReference type="FunFam" id="3.40.630.30:FF:000046">
    <property type="entry name" value="Dopamine N-acetyltransferase"/>
    <property type="match status" value="1"/>
</dbReference>
<dbReference type="OMA" id="MECIYSI"/>
<dbReference type="Proteomes" id="UP000494163">
    <property type="component" value="Chromosome 2L"/>
</dbReference>
<evidence type="ECO:0000256" key="9">
    <source>
        <dbReference type="ARBA" id="ARBA00051711"/>
    </source>
</evidence>
<comment type="catalytic activity">
    <reaction evidence="8">
        <text>serotonin + (5Z,8Z,11Z,14Z)-eicosatetraenoyl-CoA = N-[(5Z,8Z,11Z,14Z)-eicosatetraenoyl]-serotonin + CoA + H(+)</text>
        <dbReference type="Rhea" id="RHEA:51396"/>
        <dbReference type="ChEBI" id="CHEBI:15378"/>
        <dbReference type="ChEBI" id="CHEBI:57287"/>
        <dbReference type="ChEBI" id="CHEBI:57368"/>
        <dbReference type="ChEBI" id="CHEBI:132255"/>
        <dbReference type="ChEBI" id="CHEBI:350546"/>
    </reaction>
    <physiologicalReaction direction="left-to-right" evidence="8">
        <dbReference type="Rhea" id="RHEA:51397"/>
    </physiologicalReaction>
</comment>
<evidence type="ECO:0000259" key="14">
    <source>
        <dbReference type="Pfam" id="PF00583"/>
    </source>
</evidence>
<name>A0A0M4E553_DROBS</name>
<evidence type="ECO:0000256" key="11">
    <source>
        <dbReference type="ARBA" id="ARBA00052178"/>
    </source>
</evidence>